<dbReference type="InterPro" id="IPR000073">
    <property type="entry name" value="AB_hydrolase_1"/>
</dbReference>
<feature type="domain" description="AB hydrolase-1" evidence="1">
    <location>
        <begin position="13"/>
        <end position="114"/>
    </location>
</feature>
<evidence type="ECO:0000313" key="2">
    <source>
        <dbReference type="EMBL" id="SFC03791.1"/>
    </source>
</evidence>
<dbReference type="PANTHER" id="PTHR43798:SF33">
    <property type="entry name" value="HYDROLASE, PUTATIVE (AFU_ORTHOLOGUE AFUA_2G14860)-RELATED"/>
    <property type="match status" value="1"/>
</dbReference>
<dbReference type="PANTHER" id="PTHR43798">
    <property type="entry name" value="MONOACYLGLYCEROL LIPASE"/>
    <property type="match status" value="1"/>
</dbReference>
<evidence type="ECO:0000313" key="3">
    <source>
        <dbReference type="Proteomes" id="UP000182192"/>
    </source>
</evidence>
<dbReference type="InterPro" id="IPR029058">
    <property type="entry name" value="AB_hydrolase_fold"/>
</dbReference>
<accession>A0A1I1FWZ2</accession>
<dbReference type="Gene3D" id="3.40.50.1820">
    <property type="entry name" value="alpha/beta hydrolase"/>
    <property type="match status" value="1"/>
</dbReference>
<dbReference type="InterPro" id="IPR050266">
    <property type="entry name" value="AB_hydrolase_sf"/>
</dbReference>
<dbReference type="GO" id="GO:0016787">
    <property type="term" value="F:hydrolase activity"/>
    <property type="evidence" value="ECO:0007669"/>
    <property type="project" value="UniProtKB-KW"/>
</dbReference>
<dbReference type="AlphaFoldDB" id="A0A1I1FWZ2"/>
<organism evidence="2 3">
    <name type="scientific">Ruminococcus albus</name>
    <dbReference type="NCBI Taxonomy" id="1264"/>
    <lineage>
        <taxon>Bacteria</taxon>
        <taxon>Bacillati</taxon>
        <taxon>Bacillota</taxon>
        <taxon>Clostridia</taxon>
        <taxon>Eubacteriales</taxon>
        <taxon>Oscillospiraceae</taxon>
        <taxon>Ruminococcus</taxon>
    </lineage>
</organism>
<evidence type="ECO:0000259" key="1">
    <source>
        <dbReference type="Pfam" id="PF12697"/>
    </source>
</evidence>
<dbReference type="SUPFAM" id="SSF53474">
    <property type="entry name" value="alpha/beta-Hydrolases"/>
    <property type="match status" value="1"/>
</dbReference>
<proteinExistence type="predicted"/>
<keyword evidence="2" id="KW-0378">Hydrolase</keyword>
<name>A0A1I1FWZ2_RUMAL</name>
<dbReference type="Pfam" id="PF12697">
    <property type="entry name" value="Abhydrolase_6"/>
    <property type="match status" value="1"/>
</dbReference>
<reference evidence="2 3" key="1">
    <citation type="submission" date="2016-10" db="EMBL/GenBank/DDBJ databases">
        <authorList>
            <person name="de Groot N.N."/>
        </authorList>
    </citation>
    <scope>NUCLEOTIDE SEQUENCE [LARGE SCALE GENOMIC DNA]</scope>
    <source>
        <strain evidence="2 3">AR67</strain>
    </source>
</reference>
<dbReference type="GO" id="GO:0016020">
    <property type="term" value="C:membrane"/>
    <property type="evidence" value="ECO:0007669"/>
    <property type="project" value="TreeGrafter"/>
</dbReference>
<protein>
    <submittedName>
        <fullName evidence="2">Alpha/beta hydrolase family protein</fullName>
    </submittedName>
</protein>
<gene>
    <name evidence="2" type="ORF">SAMN02910406_01042</name>
</gene>
<dbReference type="OrthoDB" id="1643507at2"/>
<sequence>MIHSFGSKNSPSMVLIHGMMTPWQVWKDQIEYFSRNYHVIVPELSGHTEDRPTRFISIEEEADNIIKALHDMDIDKVRVLCGMSLGGAIAFEIMAKGRIGIDDLILDGAPLMPVSKPCEKIMTLNYLSILKKTKLRDKKTLTKCEEHFLPQKYMDDFLKVADNMDEETVRNVMHSVCSNSITDKMKYHSRMLYIHGTLFNEVISMKSAARLKELYPDIKILCYKGDPHVYKAIRRTDVWIRDVEKFLQ</sequence>
<dbReference type="Proteomes" id="UP000182192">
    <property type="component" value="Unassembled WGS sequence"/>
</dbReference>
<dbReference type="EMBL" id="FOKQ01000006">
    <property type="protein sequence ID" value="SFC03791.1"/>
    <property type="molecule type" value="Genomic_DNA"/>
</dbReference>
<dbReference type="RefSeq" id="WP_074960504.1">
    <property type="nucleotide sequence ID" value="NZ_FOKQ01000006.1"/>
</dbReference>